<accession>A0A918QKE7</accession>
<feature type="compositionally biased region" description="Low complexity" evidence="2">
    <location>
        <begin position="474"/>
        <end position="483"/>
    </location>
</feature>
<reference evidence="3" key="1">
    <citation type="journal article" date="2014" name="Int. J. Syst. Evol. Microbiol.">
        <title>Complete genome sequence of Corynebacterium casei LMG S-19264T (=DSM 44701T), isolated from a smear-ripened cheese.</title>
        <authorList>
            <consortium name="US DOE Joint Genome Institute (JGI-PGF)"/>
            <person name="Walter F."/>
            <person name="Albersmeier A."/>
            <person name="Kalinowski J."/>
            <person name="Ruckert C."/>
        </authorList>
    </citation>
    <scope>NUCLEOTIDE SEQUENCE</scope>
    <source>
        <strain evidence="3">JCM 4988</strain>
    </source>
</reference>
<dbReference type="InterPro" id="IPR019734">
    <property type="entry name" value="TPR_rpt"/>
</dbReference>
<dbReference type="EMBL" id="BMWG01000021">
    <property type="protein sequence ID" value="GGZ52044.1"/>
    <property type="molecule type" value="Genomic_DNA"/>
</dbReference>
<evidence type="ECO:0000256" key="2">
    <source>
        <dbReference type="SAM" id="MobiDB-lite"/>
    </source>
</evidence>
<protein>
    <recommendedName>
        <fullName evidence="5">Tetratricopeptide repeat protein</fullName>
    </recommendedName>
</protein>
<keyword evidence="1" id="KW-0802">TPR repeat</keyword>
<dbReference type="GO" id="GO:0045892">
    <property type="term" value="P:negative regulation of DNA-templated transcription"/>
    <property type="evidence" value="ECO:0007669"/>
    <property type="project" value="InterPro"/>
</dbReference>
<dbReference type="PROSITE" id="PS50005">
    <property type="entry name" value="TPR"/>
    <property type="match status" value="1"/>
</dbReference>
<keyword evidence="4" id="KW-1185">Reference proteome</keyword>
<dbReference type="Pfam" id="PF13181">
    <property type="entry name" value="TPR_8"/>
    <property type="match status" value="1"/>
</dbReference>
<organism evidence="3 4">
    <name type="scientific">Streptomyces inusitatus</name>
    <dbReference type="NCBI Taxonomy" id="68221"/>
    <lineage>
        <taxon>Bacteria</taxon>
        <taxon>Bacillati</taxon>
        <taxon>Actinomycetota</taxon>
        <taxon>Actinomycetes</taxon>
        <taxon>Kitasatosporales</taxon>
        <taxon>Streptomycetaceae</taxon>
        <taxon>Streptomyces</taxon>
    </lineage>
</organism>
<dbReference type="Gene3D" id="1.25.40.10">
    <property type="entry name" value="Tetratricopeptide repeat domain"/>
    <property type="match status" value="3"/>
</dbReference>
<evidence type="ECO:0000313" key="3">
    <source>
        <dbReference type="EMBL" id="GGZ52044.1"/>
    </source>
</evidence>
<dbReference type="RefSeq" id="WP_190125726.1">
    <property type="nucleotide sequence ID" value="NZ_BMWG01000021.1"/>
</dbReference>
<dbReference type="PANTHER" id="PTHR44749:SF1">
    <property type="entry name" value="TETRATRICOPEPTIDE-LIKE HELICAL DOMAIN-CONTAINING PROTEIN"/>
    <property type="match status" value="1"/>
</dbReference>
<feature type="repeat" description="TPR" evidence="1">
    <location>
        <begin position="225"/>
        <end position="258"/>
    </location>
</feature>
<feature type="region of interest" description="Disordered" evidence="2">
    <location>
        <begin position="449"/>
        <end position="490"/>
    </location>
</feature>
<evidence type="ECO:0000313" key="4">
    <source>
        <dbReference type="Proteomes" id="UP000630936"/>
    </source>
</evidence>
<name>A0A918QKE7_9ACTN</name>
<comment type="caution">
    <text evidence="3">The sequence shown here is derived from an EMBL/GenBank/DDBJ whole genome shotgun (WGS) entry which is preliminary data.</text>
</comment>
<evidence type="ECO:0000256" key="1">
    <source>
        <dbReference type="PROSITE-ProRule" id="PRU00339"/>
    </source>
</evidence>
<dbReference type="Proteomes" id="UP000630936">
    <property type="component" value="Unassembled WGS sequence"/>
</dbReference>
<gene>
    <name evidence="3" type="ORF">GCM10010387_52900</name>
</gene>
<dbReference type="AlphaFoldDB" id="A0A918QKE7"/>
<dbReference type="SUPFAM" id="SSF48452">
    <property type="entry name" value="TPR-like"/>
    <property type="match status" value="1"/>
</dbReference>
<proteinExistence type="predicted"/>
<dbReference type="Pfam" id="PF13432">
    <property type="entry name" value="TPR_16"/>
    <property type="match status" value="2"/>
</dbReference>
<dbReference type="InterPro" id="IPR011990">
    <property type="entry name" value="TPR-like_helical_dom_sf"/>
</dbReference>
<dbReference type="PANTHER" id="PTHR44749">
    <property type="entry name" value="SUPPRESSOR OF RPS4-RLD 1"/>
    <property type="match status" value="1"/>
</dbReference>
<evidence type="ECO:0008006" key="5">
    <source>
        <dbReference type="Google" id="ProtNLM"/>
    </source>
</evidence>
<dbReference type="SMART" id="SM00028">
    <property type="entry name" value="TPR"/>
    <property type="match status" value="6"/>
</dbReference>
<sequence length="490" mass="52322">MGSERMKNAAVGTLVAATLIAGLVAIAPQEREGPRPAPGPAARARTAFAVGAPASLPELNALIAERERWLKTRQDDEESWAVLGTAYAERGARFADWAALPRAQSALRRSLELLPAAEGNAEALLGLSVLAGARQDFTAARDHALQARKLRPRRWTVHRALIEAYSGLGDYKAVAASLEKLTALYDGPQARGVAARVYRDKGWREDASANAHDAVAAAEGSAERAAALYRLGEFAWERGEPREAIESYALALRLDAGHRPALAGRARALAALGRTDEALRDYRAVLDRHPLPEYALEAGELSESLGLGAEAEARYGEVLESARRAGAAGVNQELTLGRYEADHGDPDEAVRRLTAEWERGRHSFETADALGWALFRAGRAREALPYAKRATKEGPRSPLFSYHRGEIERALGLYGPARRDIGQALRINPYFSPLLAPAARAALSALGEPPAGGPKKITGREGLIRPGAVGGGVRQRTGTTSGTGTVGTGR</sequence>
<dbReference type="InterPro" id="IPR044650">
    <property type="entry name" value="SRFR1-like"/>
</dbReference>
<reference evidence="3" key="2">
    <citation type="submission" date="2020-09" db="EMBL/GenBank/DDBJ databases">
        <authorList>
            <person name="Sun Q."/>
            <person name="Ohkuma M."/>
        </authorList>
    </citation>
    <scope>NUCLEOTIDE SEQUENCE</scope>
    <source>
        <strain evidence="3">JCM 4988</strain>
    </source>
</reference>